<comment type="similarity">
    <text evidence="3 12">Belongs to the glycosyltransferase 10 family.</text>
</comment>
<comment type="caution">
    <text evidence="15">The sequence shown here is derived from an EMBL/GenBank/DDBJ whole genome shotgun (WGS) entry which is preliminary data.</text>
</comment>
<organism evidence="15 16">
    <name type="scientific">Porites lobata</name>
    <dbReference type="NCBI Taxonomy" id="104759"/>
    <lineage>
        <taxon>Eukaryota</taxon>
        <taxon>Metazoa</taxon>
        <taxon>Cnidaria</taxon>
        <taxon>Anthozoa</taxon>
        <taxon>Hexacorallia</taxon>
        <taxon>Scleractinia</taxon>
        <taxon>Fungiina</taxon>
        <taxon>Poritidae</taxon>
        <taxon>Porites</taxon>
    </lineage>
</organism>
<evidence type="ECO:0000256" key="11">
    <source>
        <dbReference type="ARBA" id="ARBA00023180"/>
    </source>
</evidence>
<evidence type="ECO:0000256" key="9">
    <source>
        <dbReference type="ARBA" id="ARBA00023034"/>
    </source>
</evidence>
<comment type="pathway">
    <text evidence="2">Protein modification; protein glycosylation.</text>
</comment>
<dbReference type="Pfam" id="PF00852">
    <property type="entry name" value="Glyco_transf_10"/>
    <property type="match status" value="1"/>
</dbReference>
<evidence type="ECO:0000313" key="15">
    <source>
        <dbReference type="EMBL" id="CAH3042397.1"/>
    </source>
</evidence>
<gene>
    <name evidence="15" type="ORF">PLOB_00000910</name>
</gene>
<name>A0ABN8N7R7_9CNID</name>
<evidence type="ECO:0000256" key="12">
    <source>
        <dbReference type="RuleBase" id="RU003832"/>
    </source>
</evidence>
<dbReference type="InterPro" id="IPR038577">
    <property type="entry name" value="GT10-like_C_sf"/>
</dbReference>
<proteinExistence type="inferred from homology"/>
<feature type="transmembrane region" description="Helical" evidence="12">
    <location>
        <begin position="409"/>
        <end position="433"/>
    </location>
</feature>
<evidence type="ECO:0000256" key="4">
    <source>
        <dbReference type="ARBA" id="ARBA00022676"/>
    </source>
</evidence>
<dbReference type="InterPro" id="IPR031481">
    <property type="entry name" value="Glyco_tran_10_N"/>
</dbReference>
<protein>
    <recommendedName>
        <fullName evidence="12">Fucosyltransferase</fullName>
        <ecNumber evidence="12">2.4.1.-</ecNumber>
    </recommendedName>
</protein>
<evidence type="ECO:0000256" key="3">
    <source>
        <dbReference type="ARBA" id="ARBA00008919"/>
    </source>
</evidence>
<feature type="domain" description="Fucosyltransferase C-terminal" evidence="13">
    <location>
        <begin position="211"/>
        <end position="367"/>
    </location>
</feature>
<keyword evidence="6 12" id="KW-0812">Transmembrane</keyword>
<evidence type="ECO:0000259" key="13">
    <source>
        <dbReference type="Pfam" id="PF00852"/>
    </source>
</evidence>
<dbReference type="EC" id="2.4.1.-" evidence="12"/>
<evidence type="ECO:0000256" key="5">
    <source>
        <dbReference type="ARBA" id="ARBA00022679"/>
    </source>
</evidence>
<evidence type="ECO:0000256" key="8">
    <source>
        <dbReference type="ARBA" id="ARBA00022989"/>
    </source>
</evidence>
<keyword evidence="10 12" id="KW-0472">Membrane</keyword>
<dbReference type="SUPFAM" id="SSF53756">
    <property type="entry name" value="UDP-Glycosyltransferase/glycogen phosphorylase"/>
    <property type="match status" value="1"/>
</dbReference>
<evidence type="ECO:0000256" key="7">
    <source>
        <dbReference type="ARBA" id="ARBA00022968"/>
    </source>
</evidence>
<keyword evidence="5 12" id="KW-0808">Transferase</keyword>
<keyword evidence="8 12" id="KW-1133">Transmembrane helix</keyword>
<accession>A0ABN8N7R7</accession>
<feature type="domain" description="Fucosyltransferase N-terminal" evidence="14">
    <location>
        <begin position="76"/>
        <end position="190"/>
    </location>
</feature>
<sequence>MPSTKVQMHMQYFLALVIIVIIIICALWINTFQPRWLLPLKNMNASASISKLDPGNGEVSSSSPLNTTRVVRRKWSVLLVYTGFFGQQEWFRITEDCKSPQLNGSCSKDLFNVTYDKGRFLESDYVLFHGRDMPSTSHMRMIWKKKPSSQFWIYFLEESPRATPDTRPLNGMFDITMTYRVDSDIWQPYGSYVEIPLKDQKNVLQEDFSVGKTKLVSWMVSNCNPQLRKLFVHELQKYIAVDVFGSCSREFGQPKSCPKESCKDIIKKYKFYLSFENALCKDYITEKYWSHLGDENIVPVVMGGADYSKLAIPGSYINVLDFKTVKDLAEYLHYLDKNITAYNEYFKWRKRYRMGGDWSVLCQFCKKGSSLTGLQLKHNQDLSDFWVRQGKCDEKDQLVRKMWTAHSSVVYLLILMTLILITILVIALIIIYYTQIYKVT</sequence>
<dbReference type="Gene3D" id="3.40.50.11660">
    <property type="entry name" value="Glycosyl transferase family 10, C-terminal domain"/>
    <property type="match status" value="1"/>
</dbReference>
<dbReference type="EMBL" id="CALNXK010000010">
    <property type="protein sequence ID" value="CAH3042397.1"/>
    <property type="molecule type" value="Genomic_DNA"/>
</dbReference>
<dbReference type="InterPro" id="IPR001503">
    <property type="entry name" value="Glyco_trans_10"/>
</dbReference>
<keyword evidence="16" id="KW-1185">Reference proteome</keyword>
<keyword evidence="7" id="KW-0735">Signal-anchor</keyword>
<dbReference type="PANTHER" id="PTHR48438">
    <property type="entry name" value="ALPHA-(1,3)-FUCOSYLTRANSFERASE C-RELATED"/>
    <property type="match status" value="1"/>
</dbReference>
<keyword evidence="9 12" id="KW-0333">Golgi apparatus</keyword>
<dbReference type="Proteomes" id="UP001159405">
    <property type="component" value="Unassembled WGS sequence"/>
</dbReference>
<evidence type="ECO:0000256" key="6">
    <source>
        <dbReference type="ARBA" id="ARBA00022692"/>
    </source>
</evidence>
<evidence type="ECO:0000259" key="14">
    <source>
        <dbReference type="Pfam" id="PF17039"/>
    </source>
</evidence>
<evidence type="ECO:0000256" key="1">
    <source>
        <dbReference type="ARBA" id="ARBA00004323"/>
    </source>
</evidence>
<feature type="transmembrane region" description="Helical" evidence="12">
    <location>
        <begin position="12"/>
        <end position="32"/>
    </location>
</feature>
<comment type="subcellular location">
    <subcellularLocation>
        <location evidence="1">Golgi apparatus membrane</location>
        <topology evidence="1">Single-pass type II membrane protein</topology>
    </subcellularLocation>
    <subcellularLocation>
        <location evidence="12">Golgi apparatus</location>
        <location evidence="12">Golgi stack membrane</location>
        <topology evidence="12">Single-pass type II membrane protein</topology>
    </subcellularLocation>
</comment>
<dbReference type="InterPro" id="IPR055270">
    <property type="entry name" value="Glyco_tran_10_C"/>
</dbReference>
<keyword evidence="4 12" id="KW-0328">Glycosyltransferase</keyword>
<reference evidence="15 16" key="1">
    <citation type="submission" date="2022-05" db="EMBL/GenBank/DDBJ databases">
        <authorList>
            <consortium name="Genoscope - CEA"/>
            <person name="William W."/>
        </authorList>
    </citation>
    <scope>NUCLEOTIDE SEQUENCE [LARGE SCALE GENOMIC DNA]</scope>
</reference>
<dbReference type="PANTHER" id="PTHR48438:SF1">
    <property type="entry name" value="ALPHA-(1,3)-FUCOSYLTRANSFERASE C-RELATED"/>
    <property type="match status" value="1"/>
</dbReference>
<dbReference type="Pfam" id="PF17039">
    <property type="entry name" value="Glyco_tran_10_N"/>
    <property type="match status" value="1"/>
</dbReference>
<evidence type="ECO:0000313" key="16">
    <source>
        <dbReference type="Proteomes" id="UP001159405"/>
    </source>
</evidence>
<comment type="caution">
    <text evidence="12">Lacks conserved residue(s) required for the propagation of feature annotation.</text>
</comment>
<keyword evidence="11" id="KW-0325">Glycoprotein</keyword>
<evidence type="ECO:0000256" key="10">
    <source>
        <dbReference type="ARBA" id="ARBA00023136"/>
    </source>
</evidence>
<evidence type="ECO:0000256" key="2">
    <source>
        <dbReference type="ARBA" id="ARBA00004922"/>
    </source>
</evidence>